<name>I0II19_PHYMF</name>
<organism evidence="2 3">
    <name type="scientific">Phycisphaera mikurensis (strain NBRC 102666 / KCTC 22515 / FYK2301M01)</name>
    <dbReference type="NCBI Taxonomy" id="1142394"/>
    <lineage>
        <taxon>Bacteria</taxon>
        <taxon>Pseudomonadati</taxon>
        <taxon>Planctomycetota</taxon>
        <taxon>Phycisphaerae</taxon>
        <taxon>Phycisphaerales</taxon>
        <taxon>Phycisphaeraceae</taxon>
        <taxon>Phycisphaera</taxon>
    </lineage>
</organism>
<feature type="chain" id="PRO_5003629309" description="YkuD domain-containing protein" evidence="1">
    <location>
        <begin position="22"/>
        <end position="148"/>
    </location>
</feature>
<keyword evidence="1" id="KW-0732">Signal</keyword>
<reference evidence="2 3" key="1">
    <citation type="submission" date="2012-02" db="EMBL/GenBank/DDBJ databases">
        <title>Complete genome sequence of Phycisphaera mikurensis NBRC 102666.</title>
        <authorList>
            <person name="Ankai A."/>
            <person name="Hosoyama A."/>
            <person name="Terui Y."/>
            <person name="Sekine M."/>
            <person name="Fukai R."/>
            <person name="Kato Y."/>
            <person name="Nakamura S."/>
            <person name="Yamada-Narita S."/>
            <person name="Kawakoshi A."/>
            <person name="Fukunaga Y."/>
            <person name="Yamazaki S."/>
            <person name="Fujita N."/>
        </authorList>
    </citation>
    <scope>NUCLEOTIDE SEQUENCE [LARGE SCALE GENOMIC DNA]</scope>
    <source>
        <strain evidence="3">NBRC 102666 / KCTC 22515 / FYK2301M01</strain>
    </source>
</reference>
<gene>
    <name evidence="2" type="ordered locus">PSMK_27480</name>
</gene>
<dbReference type="KEGG" id="phm:PSMK_27480"/>
<protein>
    <recommendedName>
        <fullName evidence="4">YkuD domain-containing protein</fullName>
    </recommendedName>
</protein>
<dbReference type="Proteomes" id="UP000007881">
    <property type="component" value="Chromosome"/>
</dbReference>
<proteinExistence type="predicted"/>
<dbReference type="EMBL" id="AP012338">
    <property type="protein sequence ID" value="BAM04907.1"/>
    <property type="molecule type" value="Genomic_DNA"/>
</dbReference>
<dbReference type="RefSeq" id="WP_014438117.1">
    <property type="nucleotide sequence ID" value="NC_017080.1"/>
</dbReference>
<keyword evidence="3" id="KW-1185">Reference proteome</keyword>
<evidence type="ECO:0000256" key="1">
    <source>
        <dbReference type="SAM" id="SignalP"/>
    </source>
</evidence>
<evidence type="ECO:0008006" key="4">
    <source>
        <dbReference type="Google" id="ProtNLM"/>
    </source>
</evidence>
<dbReference type="OrthoDB" id="9922707at2"/>
<evidence type="ECO:0000313" key="3">
    <source>
        <dbReference type="Proteomes" id="UP000007881"/>
    </source>
</evidence>
<evidence type="ECO:0000313" key="2">
    <source>
        <dbReference type="EMBL" id="BAM04907.1"/>
    </source>
</evidence>
<feature type="signal peptide" evidence="1">
    <location>
        <begin position="1"/>
        <end position="21"/>
    </location>
</feature>
<sequence length="148" mass="16120">MRALPASLLLAAVLLPGCGVARPAGWSETRARLAAARYPEPAAADAERGAPLRVDVVRDGGSLYLINREPRRLDGARLWLNQQWAGDLERVPIGPGAWIPLDRFINRHGEPFPRGRFLRPDLAKPLILAELVPAGSATLRPLTVIPED</sequence>
<dbReference type="STRING" id="1142394.PSMK_27480"/>
<accession>I0II19</accession>
<dbReference type="HOGENOM" id="CLU_1757128_0_0_0"/>
<dbReference type="AlphaFoldDB" id="I0II19"/>